<dbReference type="InterPro" id="IPR023214">
    <property type="entry name" value="HAD_sf"/>
</dbReference>
<feature type="region of interest" description="Disordered" evidence="1">
    <location>
        <begin position="1"/>
        <end position="161"/>
    </location>
</feature>
<keyword evidence="4" id="KW-1185">Reference proteome</keyword>
<dbReference type="Pfam" id="PF03031">
    <property type="entry name" value="NIF"/>
    <property type="match status" value="1"/>
</dbReference>
<evidence type="ECO:0000259" key="2">
    <source>
        <dbReference type="PROSITE" id="PS50969"/>
    </source>
</evidence>
<gene>
    <name evidence="3" type="ORF">R1sor_021739</name>
</gene>
<reference evidence="3 4" key="1">
    <citation type="submission" date="2024-09" db="EMBL/GenBank/DDBJ databases">
        <title>Chromosome-scale assembly of Riccia sorocarpa.</title>
        <authorList>
            <person name="Paukszto L."/>
        </authorList>
    </citation>
    <scope>NUCLEOTIDE SEQUENCE [LARGE SCALE GENOMIC DNA]</scope>
    <source>
        <strain evidence="3">LP-2024</strain>
        <tissue evidence="3">Aerial parts of the thallus</tissue>
    </source>
</reference>
<dbReference type="EMBL" id="JBJQOH010000007">
    <property type="protein sequence ID" value="KAL3678783.1"/>
    <property type="molecule type" value="Genomic_DNA"/>
</dbReference>
<dbReference type="SUPFAM" id="SSF56784">
    <property type="entry name" value="HAD-like"/>
    <property type="match status" value="1"/>
</dbReference>
<dbReference type="Gene3D" id="3.40.50.1000">
    <property type="entry name" value="HAD superfamily/HAD-like"/>
    <property type="match status" value="1"/>
</dbReference>
<dbReference type="Proteomes" id="UP001633002">
    <property type="component" value="Unassembled WGS sequence"/>
</dbReference>
<feature type="domain" description="FCP1 homology" evidence="2">
    <location>
        <begin position="485"/>
        <end position="674"/>
    </location>
</feature>
<name>A0ABD3GHX6_9MARC</name>
<sequence length="811" mass="91968">MAPKAPKRRRDTPGPEGPPVRVPRAANRGGGRGPGAPDPVPDPDPVAARRKTRQRQREARGTQEQPPSVSGEDTPAERLRRRQRRQENLPSWVRPDSPENVDGEDLGQSSRGRRVPSPPPRAAHPERRQLRRRSIEAPPRPPAVEAVESEEEEDEPKRKVRKDALPEGDYLVKWSAVEDKVRYIRWGAISTEHLREAIASIADWMIRESGLDRVLCRPMHKPHLAACMEFVRSFDKTQGTGTVRGEVIRIDAELIEQVFGIPPGMDPLSSFIHHVHVKDWMPIRDEVAKRYVAHACAYVGWAPVLQAVSMVLMAGRRPRCISAHLLMYLQARFGTGGQKRTTKYNIASFIAGSISRETAWVKNHLKVTHPQRYCETFVGIPLTLIFLHCEVITEEECETAFEIPETGWDFPADGPEVNADEERDIPGADGGISDGGDAGAHIPEFRAVIYIEVQRITQEKDEMAKELARLQSQSRWQRQSLLDPGETRVKTLVLDIFDLLVHVITKKSDRQMAETMGYVVYRMEVGERPPSYIVRGNIREVLGTCMEMMHCVIWTSKSRTFTMSVIMDLDRRGLLPTGVASELLCTIWCYDECFRTRPSAADSSVKHISMKDFKRFLDRCVCTRDILLVDTVVAANSLNHPSNAVHPPQFVQHLPRVGQDEFVMDRLLPWLRRWAHDTSPTTSWVELYRREVDGADPLAGLRRYWGQASDIDRRIIWRNVPRSEAMVLAGFWRAMLVQTRDTDCPRDDCPPAPEAEDPTLEPEKPTRELDEPTREPAVLAEESARVPLGVPCSRRLPLFGMESAWHSWSAM</sequence>
<dbReference type="InterPro" id="IPR036412">
    <property type="entry name" value="HAD-like_sf"/>
</dbReference>
<comment type="caution">
    <text evidence="3">The sequence shown here is derived from an EMBL/GenBank/DDBJ whole genome shotgun (WGS) entry which is preliminary data.</text>
</comment>
<evidence type="ECO:0000256" key="1">
    <source>
        <dbReference type="SAM" id="MobiDB-lite"/>
    </source>
</evidence>
<evidence type="ECO:0000313" key="3">
    <source>
        <dbReference type="EMBL" id="KAL3678783.1"/>
    </source>
</evidence>
<organism evidence="3 4">
    <name type="scientific">Riccia sorocarpa</name>
    <dbReference type="NCBI Taxonomy" id="122646"/>
    <lineage>
        <taxon>Eukaryota</taxon>
        <taxon>Viridiplantae</taxon>
        <taxon>Streptophyta</taxon>
        <taxon>Embryophyta</taxon>
        <taxon>Marchantiophyta</taxon>
        <taxon>Marchantiopsida</taxon>
        <taxon>Marchantiidae</taxon>
        <taxon>Marchantiales</taxon>
        <taxon>Ricciaceae</taxon>
        <taxon>Riccia</taxon>
    </lineage>
</organism>
<feature type="compositionally biased region" description="Basic residues" evidence="1">
    <location>
        <begin position="1"/>
        <end position="10"/>
    </location>
</feature>
<dbReference type="AlphaFoldDB" id="A0ABD3GHX6"/>
<protein>
    <recommendedName>
        <fullName evidence="2">FCP1 homology domain-containing protein</fullName>
    </recommendedName>
</protein>
<dbReference type="PROSITE" id="PS50969">
    <property type="entry name" value="FCP1"/>
    <property type="match status" value="1"/>
</dbReference>
<proteinExistence type="predicted"/>
<feature type="compositionally biased region" description="Basic and acidic residues" evidence="1">
    <location>
        <begin position="761"/>
        <end position="774"/>
    </location>
</feature>
<feature type="region of interest" description="Disordered" evidence="1">
    <location>
        <begin position="742"/>
        <end position="781"/>
    </location>
</feature>
<evidence type="ECO:0000313" key="4">
    <source>
        <dbReference type="Proteomes" id="UP001633002"/>
    </source>
</evidence>
<dbReference type="InterPro" id="IPR004274">
    <property type="entry name" value="FCP1_dom"/>
</dbReference>
<accession>A0ABD3GHX6</accession>